<dbReference type="EMBL" id="JBBNAE010000006">
    <property type="protein sequence ID" value="KAK9115817.1"/>
    <property type="molecule type" value="Genomic_DNA"/>
</dbReference>
<protein>
    <submittedName>
        <fullName evidence="1">Uncharacterized protein</fullName>
    </submittedName>
</protein>
<accession>A0AAP0IJS8</accession>
<dbReference type="Proteomes" id="UP001417504">
    <property type="component" value="Unassembled WGS sequence"/>
</dbReference>
<gene>
    <name evidence="1" type="ORF">Sjap_014764</name>
</gene>
<evidence type="ECO:0000313" key="2">
    <source>
        <dbReference type="Proteomes" id="UP001417504"/>
    </source>
</evidence>
<name>A0AAP0IJS8_9MAGN</name>
<evidence type="ECO:0000313" key="1">
    <source>
        <dbReference type="EMBL" id="KAK9115817.1"/>
    </source>
</evidence>
<organism evidence="1 2">
    <name type="scientific">Stephania japonica</name>
    <dbReference type="NCBI Taxonomy" id="461633"/>
    <lineage>
        <taxon>Eukaryota</taxon>
        <taxon>Viridiplantae</taxon>
        <taxon>Streptophyta</taxon>
        <taxon>Embryophyta</taxon>
        <taxon>Tracheophyta</taxon>
        <taxon>Spermatophyta</taxon>
        <taxon>Magnoliopsida</taxon>
        <taxon>Ranunculales</taxon>
        <taxon>Menispermaceae</taxon>
        <taxon>Menispermoideae</taxon>
        <taxon>Cissampelideae</taxon>
        <taxon>Stephania</taxon>
    </lineage>
</organism>
<keyword evidence="2" id="KW-1185">Reference proteome</keyword>
<reference evidence="1 2" key="1">
    <citation type="submission" date="2024-01" db="EMBL/GenBank/DDBJ databases">
        <title>Genome assemblies of Stephania.</title>
        <authorList>
            <person name="Yang L."/>
        </authorList>
    </citation>
    <scope>NUCLEOTIDE SEQUENCE [LARGE SCALE GENOMIC DNA]</scope>
    <source>
        <strain evidence="1">QJT</strain>
        <tissue evidence="1">Leaf</tissue>
    </source>
</reference>
<sequence length="98" mass="10301">MEGVVFSPPFLRLTTALTMANQGAVALWPAAKGPPAQSALVAGLLPHPNEIGAYFRAPGSFTNGQIDPGPSRAHPTYISGIHDSARSKQGRYELEVSS</sequence>
<proteinExistence type="predicted"/>
<comment type="caution">
    <text evidence="1">The sequence shown here is derived from an EMBL/GenBank/DDBJ whole genome shotgun (WGS) entry which is preliminary data.</text>
</comment>
<dbReference type="AlphaFoldDB" id="A0AAP0IJS8"/>